<dbReference type="OrthoDB" id="9997at2"/>
<dbReference type="Proteomes" id="UP000318422">
    <property type="component" value="Unassembled WGS sequence"/>
</dbReference>
<dbReference type="RefSeq" id="WP_141355019.1">
    <property type="nucleotide sequence ID" value="NZ_BJNV01000115.1"/>
</dbReference>
<keyword evidence="1" id="KW-0732">Signal</keyword>
<dbReference type="AlphaFoldDB" id="A0A4Y4D036"/>
<reference evidence="2 3" key="1">
    <citation type="submission" date="2019-06" db="EMBL/GenBank/DDBJ databases">
        <title>Whole genome shotgun sequence of Zoogloea ramigera NBRC 15342.</title>
        <authorList>
            <person name="Hosoyama A."/>
            <person name="Uohara A."/>
            <person name="Ohji S."/>
            <person name="Ichikawa N."/>
        </authorList>
    </citation>
    <scope>NUCLEOTIDE SEQUENCE [LARGE SCALE GENOMIC DNA]</scope>
    <source>
        <strain evidence="2 3">NBRC 15342</strain>
    </source>
</reference>
<proteinExistence type="predicted"/>
<evidence type="ECO:0000313" key="3">
    <source>
        <dbReference type="Proteomes" id="UP000318422"/>
    </source>
</evidence>
<evidence type="ECO:0000313" key="2">
    <source>
        <dbReference type="EMBL" id="GEC97712.1"/>
    </source>
</evidence>
<comment type="caution">
    <text evidence="2">The sequence shown here is derived from an EMBL/GenBank/DDBJ whole genome shotgun (WGS) entry which is preliminary data.</text>
</comment>
<accession>A0A4Y4D036</accession>
<organism evidence="2 3">
    <name type="scientific">Zoogloea ramigera</name>
    <dbReference type="NCBI Taxonomy" id="350"/>
    <lineage>
        <taxon>Bacteria</taxon>
        <taxon>Pseudomonadati</taxon>
        <taxon>Pseudomonadota</taxon>
        <taxon>Betaproteobacteria</taxon>
        <taxon>Rhodocyclales</taxon>
        <taxon>Zoogloeaceae</taxon>
        <taxon>Zoogloea</taxon>
    </lineage>
</organism>
<keyword evidence="3" id="KW-1185">Reference proteome</keyword>
<sequence length="416" mass="43787">MLRLFTWLVACALAAVVALAALLFQAVDATPLVPPPAELSAASFKRVKGILRANDPRYLPPGASREVRIAGPELQALLDFAARHGLPGRAAIQLREGGAELRYTWPLPAGLAPGQHLNASAALAADGRIDVLQLGRVALPGALVTFALDAGLRVSAFAPEFAQLKRSVSRVRLAPDALRLTYTWQPALLASARALALTPAEQQGLTAAHERLADVMNRVGEGRRQAELADVLGPILLEAGEEAGPDGRTAAYRHALLVIAAQLSGKNIALLVPTIQRQPRPLILTLQGRHDLAQHFAISAALAAWAGEPLANTVGLDKEVDDARGGSGFSFADLAADRAGTRFGELAVRQPARLAAALAGGLGSEAIMPATDGLPEPMQTDEFRRRFGRVGSAAYQQVADDIEQRIAALALFSPAP</sequence>
<evidence type="ECO:0000256" key="1">
    <source>
        <dbReference type="SAM" id="SignalP"/>
    </source>
</evidence>
<feature type="chain" id="PRO_5021457535" evidence="1">
    <location>
        <begin position="21"/>
        <end position="416"/>
    </location>
</feature>
<name>A0A4Y4D036_ZOORA</name>
<dbReference type="EMBL" id="BJNV01000115">
    <property type="protein sequence ID" value="GEC97712.1"/>
    <property type="molecule type" value="Genomic_DNA"/>
</dbReference>
<gene>
    <name evidence="2" type="ORF">ZRA01_37850</name>
</gene>
<protein>
    <submittedName>
        <fullName evidence="2">Uncharacterized protein</fullName>
    </submittedName>
</protein>
<feature type="signal peptide" evidence="1">
    <location>
        <begin position="1"/>
        <end position="20"/>
    </location>
</feature>